<dbReference type="STRING" id="41875.K8F370"/>
<dbReference type="Proteomes" id="UP000198341">
    <property type="component" value="Chromosome 9"/>
</dbReference>
<reference evidence="5 6" key="1">
    <citation type="submission" date="2011-10" db="EMBL/GenBank/DDBJ databases">
        <authorList>
            <person name="Genoscope - CEA"/>
        </authorList>
    </citation>
    <scope>NUCLEOTIDE SEQUENCE [LARGE SCALE GENOMIC DNA]</scope>
    <source>
        <strain evidence="5 6">RCC 1105</strain>
    </source>
</reference>
<feature type="region of interest" description="Disordered" evidence="3">
    <location>
        <begin position="306"/>
        <end position="328"/>
    </location>
</feature>
<dbReference type="InterPro" id="IPR033443">
    <property type="entry name" value="PROP1-like_PPR_dom"/>
</dbReference>
<feature type="repeat" description="PPR" evidence="2">
    <location>
        <begin position="209"/>
        <end position="243"/>
    </location>
</feature>
<dbReference type="PANTHER" id="PTHR47942:SF63">
    <property type="entry name" value="PENTATRICOPEPTIDE REPEAT-CONTAINING PROTEIN"/>
    <property type="match status" value="1"/>
</dbReference>
<keyword evidence="1" id="KW-0677">Repeat</keyword>
<gene>
    <name evidence="5" type="ORF">Bathy09g02640</name>
</gene>
<name>K8F370_9CHLO</name>
<feature type="compositionally biased region" description="Acidic residues" evidence="3">
    <location>
        <begin position="1107"/>
        <end position="1118"/>
    </location>
</feature>
<dbReference type="NCBIfam" id="TIGR00756">
    <property type="entry name" value="PPR"/>
    <property type="match status" value="2"/>
</dbReference>
<dbReference type="InterPro" id="IPR002885">
    <property type="entry name" value="PPR_rpt"/>
</dbReference>
<dbReference type="AlphaFoldDB" id="K8F370"/>
<dbReference type="KEGG" id="bpg:Bathy09g02640"/>
<dbReference type="InterPro" id="IPR011990">
    <property type="entry name" value="TPR-like_helical_dom_sf"/>
</dbReference>
<feature type="repeat" description="PPR" evidence="2">
    <location>
        <begin position="766"/>
        <end position="800"/>
    </location>
</feature>
<feature type="domain" description="PROP1-like PPR" evidence="4">
    <location>
        <begin position="189"/>
        <end position="266"/>
    </location>
</feature>
<feature type="compositionally biased region" description="Basic and acidic residues" evidence="3">
    <location>
        <begin position="152"/>
        <end position="169"/>
    </location>
</feature>
<evidence type="ECO:0000256" key="3">
    <source>
        <dbReference type="SAM" id="MobiDB-lite"/>
    </source>
</evidence>
<feature type="region of interest" description="Disordered" evidence="3">
    <location>
        <begin position="1072"/>
        <end position="1118"/>
    </location>
</feature>
<evidence type="ECO:0000256" key="1">
    <source>
        <dbReference type="ARBA" id="ARBA00022737"/>
    </source>
</evidence>
<feature type="compositionally biased region" description="Basic and acidic residues" evidence="3">
    <location>
        <begin position="499"/>
        <end position="525"/>
    </location>
</feature>
<feature type="compositionally biased region" description="Low complexity" evidence="3">
    <location>
        <begin position="1076"/>
        <end position="1085"/>
    </location>
</feature>
<dbReference type="Pfam" id="PF17177">
    <property type="entry name" value="PPR_long"/>
    <property type="match status" value="1"/>
</dbReference>
<accession>K8F370</accession>
<feature type="region of interest" description="Disordered" evidence="3">
    <location>
        <begin position="499"/>
        <end position="548"/>
    </location>
</feature>
<evidence type="ECO:0000259" key="4">
    <source>
        <dbReference type="Pfam" id="PF17177"/>
    </source>
</evidence>
<dbReference type="PROSITE" id="PS51375">
    <property type="entry name" value="PPR"/>
    <property type="match status" value="2"/>
</dbReference>
<proteinExistence type="predicted"/>
<evidence type="ECO:0000256" key="2">
    <source>
        <dbReference type="PROSITE-ProRule" id="PRU00708"/>
    </source>
</evidence>
<organism evidence="5 6">
    <name type="scientific">Bathycoccus prasinos</name>
    <dbReference type="NCBI Taxonomy" id="41875"/>
    <lineage>
        <taxon>Eukaryota</taxon>
        <taxon>Viridiplantae</taxon>
        <taxon>Chlorophyta</taxon>
        <taxon>Mamiellophyceae</taxon>
        <taxon>Mamiellales</taxon>
        <taxon>Bathycoccaceae</taxon>
        <taxon>Bathycoccus</taxon>
    </lineage>
</organism>
<keyword evidence="6" id="KW-1185">Reference proteome</keyword>
<dbReference type="PANTHER" id="PTHR47942">
    <property type="entry name" value="TETRATRICOPEPTIDE REPEAT (TPR)-LIKE SUPERFAMILY PROTEIN-RELATED"/>
    <property type="match status" value="1"/>
</dbReference>
<evidence type="ECO:0000313" key="6">
    <source>
        <dbReference type="Proteomes" id="UP000198341"/>
    </source>
</evidence>
<dbReference type="EMBL" id="FO082270">
    <property type="protein sequence ID" value="CCO66497.1"/>
    <property type="molecule type" value="Genomic_DNA"/>
</dbReference>
<dbReference type="Gene3D" id="1.25.40.10">
    <property type="entry name" value="Tetratricopeptide repeat domain"/>
    <property type="match status" value="4"/>
</dbReference>
<dbReference type="RefSeq" id="XP_007510937.1">
    <property type="nucleotide sequence ID" value="XM_007510875.1"/>
</dbReference>
<feature type="compositionally biased region" description="Acidic residues" evidence="3">
    <location>
        <begin position="306"/>
        <end position="319"/>
    </location>
</feature>
<dbReference type="Pfam" id="PF13041">
    <property type="entry name" value="PPR_2"/>
    <property type="match status" value="1"/>
</dbReference>
<evidence type="ECO:0000313" key="5">
    <source>
        <dbReference type="EMBL" id="CCO66497.1"/>
    </source>
</evidence>
<protein>
    <recommendedName>
        <fullName evidence="4">PROP1-like PPR domain-containing protein</fullName>
    </recommendedName>
</protein>
<feature type="region of interest" description="Disordered" evidence="3">
    <location>
        <begin position="144"/>
        <end position="169"/>
    </location>
</feature>
<sequence>MLTTTTTISTRCFRRKGIGTTGGGGVLERCASCCVFLDEDTNTNDDTRAERSVSSSCLASSAFPGGFHHHHQQPKGSVTTTRTTFFERANKGKERRESSTTCKSSFSGVGPFSSREKPFRGWWSRGWLLHPCCKGLTFSTATEKVQADGDDDERKPEPPSFKDIDDSHLPPDLKRRALVATMRRFRRRKDAKAVQETFETLRKHHRYPGRGAYNVLVHCAADSGDPEAALEIVQSMVADNVVPDVTTHHGILLAFCRSGRVKEAFEWLQMHCLGVPSSSLGEESGWDVRLKAPGEAVQLSEIFDEQDADADLPDDDDGTTEAARTMHQPAPQTALPVKLFTTLLRYAAKHASREIFQATEVLMFQMNQPNLTPGADALEAKLRLVGTCANGTSREVEEVWQMFKNEHKSMWAHSERVSAHCKIANRKFAKKGGKESAASAKSLEMAENALDTLLWRLGKRVYSDSVPTAKFSERYNVKYRTGWSGARGLAAAQFLKQRDAMQKSRRRDGSKDARNPWKSWRKETASARQHRVIGGGTGGGSTTTYDEDRNSFSTEDEDDFMNLGEESEEIVLDLASQYAIRAHEKEVRAACNAVSTMFANRGDVARAKEAFQMMTANEVRPDVYSFTALMRAELNAFLSPLYHHHSHDGRKEGVKEEEVVEEEVKEEEEITRKTFIEDDIHKNEDEDELEDRLDATFSRVEALRERMLDAGIVPDAASFVTELVLAGKFYASMMERDGATLRLVQDRRRRVSNILLRMQSLHVKMDAVAYNALIGALSRNNDVESAFKAYKSMASSNITPDAVTFLELFLACERRGREVSDVLAHFPYPMHGEKREDMMQTALSDMNDSSGDPLLVKAREYVDEAERDMDLYGVAHTSESLTALALARGKLRQPDKVVDLFEKHFKASSDIADDRFYATCVQSLSRIDPNEAMRVFDEVYESTSDKNNNNKNPIRPNLYALNACVAACAELRQISEARKRVSQFVKNNPATPLSSDTLDALFKCAAASGAFAAQAPVIVKELVNQLGVVPSKKIFRQLYEGIGLAHENDRNVSKTLARDIFGDSRAKRYEEELKMKSSSSSSAKSDVFDDDEEKAEKNNNSYHYDEGEFFDEDDDDEF</sequence>
<dbReference type="OrthoDB" id="185373at2759"/>
<dbReference type="GeneID" id="19013771"/>
<dbReference type="InterPro" id="IPR051222">
    <property type="entry name" value="PPR/CCM1_RNA-binding"/>
</dbReference>